<dbReference type="OMA" id="AHCQREL"/>
<accession>A0A0D2N6U3</accession>
<dbReference type="EMBL" id="KN818176">
    <property type="protein sequence ID" value="KJA12536.1"/>
    <property type="molecule type" value="Genomic_DNA"/>
</dbReference>
<reference evidence="2" key="1">
    <citation type="submission" date="2014-04" db="EMBL/GenBank/DDBJ databases">
        <title>Evolutionary Origins and Diversification of the Mycorrhizal Mutualists.</title>
        <authorList>
            <consortium name="DOE Joint Genome Institute"/>
            <consortium name="Mycorrhizal Genomics Consortium"/>
            <person name="Kohler A."/>
            <person name="Kuo A."/>
            <person name="Nagy L.G."/>
            <person name="Floudas D."/>
            <person name="Copeland A."/>
            <person name="Barry K.W."/>
            <person name="Cichocki N."/>
            <person name="Veneault-Fourrey C."/>
            <person name="LaButti K."/>
            <person name="Lindquist E.A."/>
            <person name="Lipzen A."/>
            <person name="Lundell T."/>
            <person name="Morin E."/>
            <person name="Murat C."/>
            <person name="Riley R."/>
            <person name="Ohm R."/>
            <person name="Sun H."/>
            <person name="Tunlid A."/>
            <person name="Henrissat B."/>
            <person name="Grigoriev I.V."/>
            <person name="Hibbett D.S."/>
            <person name="Martin F."/>
        </authorList>
    </citation>
    <scope>NUCLEOTIDE SEQUENCE [LARGE SCALE GENOMIC DNA]</scope>
    <source>
        <strain evidence="2">FD-334 SS-4</strain>
    </source>
</reference>
<feature type="non-terminal residue" evidence="1">
    <location>
        <position position="308"/>
    </location>
</feature>
<name>A0A0D2N6U3_HYPSF</name>
<dbReference type="Proteomes" id="UP000054270">
    <property type="component" value="Unassembled WGS sequence"/>
</dbReference>
<protein>
    <submittedName>
        <fullName evidence="1">Uncharacterized protein</fullName>
    </submittedName>
</protein>
<feature type="non-terminal residue" evidence="1">
    <location>
        <position position="1"/>
    </location>
</feature>
<gene>
    <name evidence="1" type="ORF">HYPSUDRAFT_103033</name>
</gene>
<evidence type="ECO:0000313" key="1">
    <source>
        <dbReference type="EMBL" id="KJA12536.1"/>
    </source>
</evidence>
<proteinExistence type="predicted"/>
<organism evidence="1 2">
    <name type="scientific">Hypholoma sublateritium (strain FD-334 SS-4)</name>
    <dbReference type="NCBI Taxonomy" id="945553"/>
    <lineage>
        <taxon>Eukaryota</taxon>
        <taxon>Fungi</taxon>
        <taxon>Dikarya</taxon>
        <taxon>Basidiomycota</taxon>
        <taxon>Agaricomycotina</taxon>
        <taxon>Agaricomycetes</taxon>
        <taxon>Agaricomycetidae</taxon>
        <taxon>Agaricales</taxon>
        <taxon>Agaricineae</taxon>
        <taxon>Strophariaceae</taxon>
        <taxon>Hypholoma</taxon>
    </lineage>
</organism>
<dbReference type="AlphaFoldDB" id="A0A0D2N6U3"/>
<evidence type="ECO:0000313" key="2">
    <source>
        <dbReference type="Proteomes" id="UP000054270"/>
    </source>
</evidence>
<sequence length="308" mass="35419">PFQPYPNKNSFLLGEWYWNDGVQKSKEGFRRLIGIVSDLSFDPADVRNVPWDALNKTLGESADSEDIWLDQPDAGWTETTITLSIPFQKKALNPGLQFYTFPPFRHRSIVSVLKEKMANRSDFQHFHLEPYELRWRRKDMPEKESTRVHGELYTSPAFLEAHEEVQSSAGEPGCSLPRVVVGLMFASDGTLLTSFGNASLWPCYMYFGNESKYRRCKPNCNLCNHIAYFQKIPPEFKDFAAFHSGGKGPSDAFMAHCQRELLHAQWKGLLDADFLEAYEHGVVIECCDGVKRRFYLRIFAYSADYPEK</sequence>
<dbReference type="InterPro" id="IPR041078">
    <property type="entry name" value="Plavaka"/>
</dbReference>
<keyword evidence="2" id="KW-1185">Reference proteome</keyword>
<dbReference type="OrthoDB" id="3208495at2759"/>
<dbReference type="Pfam" id="PF18759">
    <property type="entry name" value="Plavaka"/>
    <property type="match status" value="1"/>
</dbReference>
<dbReference type="STRING" id="945553.A0A0D2N6U3"/>